<accession>A0A9W7DAD5</accession>
<keyword evidence="2" id="KW-1185">Reference proteome</keyword>
<evidence type="ECO:0000313" key="2">
    <source>
        <dbReference type="Proteomes" id="UP001165121"/>
    </source>
</evidence>
<protein>
    <submittedName>
        <fullName evidence="1">Unnamed protein product</fullName>
    </submittedName>
</protein>
<gene>
    <name evidence="1" type="ORF">Pfra01_002651700</name>
</gene>
<sequence>MYLSGCQSISRRAQIPELQGRFVDLAFDVYDILEDVVLELGMGRENTRGSGMFHDIPDKQLFHFCSFTFLSLVYSRTQLGVLTAKMSALLMGLGEPVSRPLLSVLNQAFSLFIHQVDELLGSLRIPFSRVFHDKYLAHGVLSIDILPTG</sequence>
<dbReference type="Proteomes" id="UP001165121">
    <property type="component" value="Unassembled WGS sequence"/>
</dbReference>
<organism evidence="1 2">
    <name type="scientific">Phytophthora fragariaefolia</name>
    <dbReference type="NCBI Taxonomy" id="1490495"/>
    <lineage>
        <taxon>Eukaryota</taxon>
        <taxon>Sar</taxon>
        <taxon>Stramenopiles</taxon>
        <taxon>Oomycota</taxon>
        <taxon>Peronosporomycetes</taxon>
        <taxon>Peronosporales</taxon>
        <taxon>Peronosporaceae</taxon>
        <taxon>Phytophthora</taxon>
    </lineage>
</organism>
<dbReference type="EMBL" id="BSXT01005589">
    <property type="protein sequence ID" value="GMF60960.1"/>
    <property type="molecule type" value="Genomic_DNA"/>
</dbReference>
<comment type="caution">
    <text evidence="1">The sequence shown here is derived from an EMBL/GenBank/DDBJ whole genome shotgun (WGS) entry which is preliminary data.</text>
</comment>
<dbReference type="AlphaFoldDB" id="A0A9W7DAD5"/>
<evidence type="ECO:0000313" key="1">
    <source>
        <dbReference type="EMBL" id="GMF60960.1"/>
    </source>
</evidence>
<reference evidence="1" key="1">
    <citation type="submission" date="2023-04" db="EMBL/GenBank/DDBJ databases">
        <title>Phytophthora fragariaefolia NBRC 109709.</title>
        <authorList>
            <person name="Ichikawa N."/>
            <person name="Sato H."/>
            <person name="Tonouchi N."/>
        </authorList>
    </citation>
    <scope>NUCLEOTIDE SEQUENCE</scope>
    <source>
        <strain evidence="1">NBRC 109709</strain>
    </source>
</reference>
<name>A0A9W7DAD5_9STRA</name>
<proteinExistence type="predicted"/>